<reference evidence="9 10" key="1">
    <citation type="submission" date="2019-08" db="EMBL/GenBank/DDBJ databases">
        <title>Whole genome of Aphis craccivora.</title>
        <authorList>
            <person name="Voronova N.V."/>
            <person name="Shulinski R.S."/>
            <person name="Bandarenka Y.V."/>
            <person name="Zhorov D.G."/>
            <person name="Warner D."/>
        </authorList>
    </citation>
    <scope>NUCLEOTIDE SEQUENCE [LARGE SCALE GENOMIC DNA]</scope>
    <source>
        <strain evidence="9">180601</strain>
        <tissue evidence="9">Whole Body</tissue>
    </source>
</reference>
<comment type="similarity">
    <text evidence="3">Belongs to the HARBI1 family.</text>
</comment>
<evidence type="ECO:0000256" key="1">
    <source>
        <dbReference type="ARBA" id="ARBA00001968"/>
    </source>
</evidence>
<dbReference type="GO" id="GO:0004518">
    <property type="term" value="F:nuclease activity"/>
    <property type="evidence" value="ECO:0007669"/>
    <property type="project" value="UniProtKB-KW"/>
</dbReference>
<name>A0A6G0W977_APHCR</name>
<evidence type="ECO:0000256" key="6">
    <source>
        <dbReference type="ARBA" id="ARBA00022801"/>
    </source>
</evidence>
<dbReference type="InterPro" id="IPR045249">
    <property type="entry name" value="HARBI1-like"/>
</dbReference>
<gene>
    <name evidence="9" type="ORF">FWK35_00025191</name>
</gene>
<keyword evidence="4" id="KW-0540">Nuclease</keyword>
<dbReference type="AlphaFoldDB" id="A0A6G0W977"/>
<dbReference type="GO" id="GO:0016787">
    <property type="term" value="F:hydrolase activity"/>
    <property type="evidence" value="ECO:0007669"/>
    <property type="project" value="UniProtKB-KW"/>
</dbReference>
<evidence type="ECO:0000256" key="2">
    <source>
        <dbReference type="ARBA" id="ARBA00004123"/>
    </source>
</evidence>
<feature type="non-terminal residue" evidence="9">
    <location>
        <position position="1"/>
    </location>
</feature>
<keyword evidence="7" id="KW-0539">Nucleus</keyword>
<dbReference type="PANTHER" id="PTHR22930">
    <property type="match status" value="1"/>
</dbReference>
<protein>
    <submittedName>
        <fullName evidence="9">Protein ALP1-like isoform X1</fullName>
    </submittedName>
</protein>
<keyword evidence="5" id="KW-0479">Metal-binding</keyword>
<dbReference type="PANTHER" id="PTHR22930:SF198">
    <property type="entry name" value="DDE TNP4 DOMAIN-CONTAINING PROTEIN"/>
    <property type="match status" value="1"/>
</dbReference>
<dbReference type="GO" id="GO:0005634">
    <property type="term" value="C:nucleus"/>
    <property type="evidence" value="ECO:0007669"/>
    <property type="project" value="UniProtKB-SubCell"/>
</dbReference>
<dbReference type="OrthoDB" id="6590480at2759"/>
<evidence type="ECO:0000256" key="3">
    <source>
        <dbReference type="ARBA" id="ARBA00006958"/>
    </source>
</evidence>
<dbReference type="Proteomes" id="UP000478052">
    <property type="component" value="Unassembled WGS sequence"/>
</dbReference>
<dbReference type="Pfam" id="PF13359">
    <property type="entry name" value="DDE_Tnp_4"/>
    <property type="match status" value="1"/>
</dbReference>
<sequence length="424" mass="49005">EYKRKVYEYNIEVHRRKVLIVSYIMYLTDSHKLCSSSPRRWHVRPIFKERSIYSHYNTLIREQRLVHSSLYFNFTRMSPTTFEELAQLVGPRLVRKAFRHDVLSVGEILGATLRYLATGESMTDIMYAFRMGKSTVSKIIVECCNAIWDILKDKVLIEQNTNGWMKISKDFERKWQMPHCVGDLDGKHVIHQAFPNSGSTNYNYKGSHSTILLALCDADYNFTYVNIGMPRRCSDGGVLKSCALGKQILNNSLGFPEPSPISETSGIIPYFIVVDEAFPLLTSMMRPYPGRGKQKLPINKKIFNYRLSRARRCIENCFGILASRWRIYRQAIIASEETVNSIIKATVVLHNFIKNKETDYGLLSHNYSVNDEVISHQRRSQVPGLMLVSQMSSNFYDQNAKDIRTKLTEYFSNKGAVPFQYNYV</sequence>
<dbReference type="EMBL" id="VUJU01008956">
    <property type="protein sequence ID" value="KAF0723663.1"/>
    <property type="molecule type" value="Genomic_DNA"/>
</dbReference>
<feature type="domain" description="DDE Tnp4" evidence="8">
    <location>
        <begin position="184"/>
        <end position="351"/>
    </location>
</feature>
<evidence type="ECO:0000256" key="5">
    <source>
        <dbReference type="ARBA" id="ARBA00022723"/>
    </source>
</evidence>
<proteinExistence type="inferred from homology"/>
<evidence type="ECO:0000313" key="10">
    <source>
        <dbReference type="Proteomes" id="UP000478052"/>
    </source>
</evidence>
<organism evidence="9 10">
    <name type="scientific">Aphis craccivora</name>
    <name type="common">Cowpea aphid</name>
    <dbReference type="NCBI Taxonomy" id="307492"/>
    <lineage>
        <taxon>Eukaryota</taxon>
        <taxon>Metazoa</taxon>
        <taxon>Ecdysozoa</taxon>
        <taxon>Arthropoda</taxon>
        <taxon>Hexapoda</taxon>
        <taxon>Insecta</taxon>
        <taxon>Pterygota</taxon>
        <taxon>Neoptera</taxon>
        <taxon>Paraneoptera</taxon>
        <taxon>Hemiptera</taxon>
        <taxon>Sternorrhyncha</taxon>
        <taxon>Aphidomorpha</taxon>
        <taxon>Aphidoidea</taxon>
        <taxon>Aphididae</taxon>
        <taxon>Aphidini</taxon>
        <taxon>Aphis</taxon>
        <taxon>Aphis</taxon>
    </lineage>
</organism>
<accession>A0A6G0W977</accession>
<evidence type="ECO:0000313" key="9">
    <source>
        <dbReference type="EMBL" id="KAF0723663.1"/>
    </source>
</evidence>
<comment type="caution">
    <text evidence="9">The sequence shown here is derived from an EMBL/GenBank/DDBJ whole genome shotgun (WGS) entry which is preliminary data.</text>
</comment>
<comment type="subcellular location">
    <subcellularLocation>
        <location evidence="2">Nucleus</location>
    </subcellularLocation>
</comment>
<dbReference type="InterPro" id="IPR027806">
    <property type="entry name" value="HARBI1_dom"/>
</dbReference>
<evidence type="ECO:0000259" key="8">
    <source>
        <dbReference type="Pfam" id="PF13359"/>
    </source>
</evidence>
<dbReference type="GO" id="GO:0046872">
    <property type="term" value="F:metal ion binding"/>
    <property type="evidence" value="ECO:0007669"/>
    <property type="project" value="UniProtKB-KW"/>
</dbReference>
<comment type="cofactor">
    <cofactor evidence="1">
        <name>a divalent metal cation</name>
        <dbReference type="ChEBI" id="CHEBI:60240"/>
    </cofactor>
</comment>
<keyword evidence="6" id="KW-0378">Hydrolase</keyword>
<keyword evidence="10" id="KW-1185">Reference proteome</keyword>
<evidence type="ECO:0000256" key="4">
    <source>
        <dbReference type="ARBA" id="ARBA00022722"/>
    </source>
</evidence>
<evidence type="ECO:0000256" key="7">
    <source>
        <dbReference type="ARBA" id="ARBA00023242"/>
    </source>
</evidence>